<evidence type="ECO:0000313" key="2">
    <source>
        <dbReference type="Proteomes" id="UP000006100"/>
    </source>
</evidence>
<name>K0BC64_9ARCH</name>
<dbReference type="PATRIC" id="fig|1229909.8.peg.1396"/>
<dbReference type="HOGENOM" id="CLU_1451361_0_0_2"/>
<protein>
    <submittedName>
        <fullName evidence="1">Uncharacterized protein</fullName>
    </submittedName>
</protein>
<keyword evidence="2" id="KW-1185">Reference proteome</keyword>
<sequence length="191" mass="21316">MQTGMLVKCSVNPLEIENISHSVTLVPRLEYSMNLLNEIIDVLDDKQSELKELNKDLVHDFDESDKTHINALNIEHLVIYSLEILLQVKNNMNRISNVGTIPEVLPSSIPMIRTVSAQLFGIIPNCSQKLSEISVHLGSIVLDSAALTMAKFDFSQSNTESAAILNEVKLMVGSKLSKQYPNLDFFKLCNT</sequence>
<dbReference type="EMBL" id="CP003843">
    <property type="protein sequence ID" value="AFS83069.1"/>
    <property type="molecule type" value="Genomic_DNA"/>
</dbReference>
<dbReference type="KEGG" id="nir:NSED_06345"/>
<gene>
    <name evidence="1" type="ORF">NSED_06345</name>
</gene>
<dbReference type="STRING" id="1229909.NSED_06345"/>
<organism evidence="1 2">
    <name type="scientific">Candidatus Nitrosopumilus sediminis</name>
    <dbReference type="NCBI Taxonomy" id="1229909"/>
    <lineage>
        <taxon>Archaea</taxon>
        <taxon>Nitrososphaerota</taxon>
        <taxon>Nitrososphaeria</taxon>
        <taxon>Nitrosopumilales</taxon>
        <taxon>Nitrosopumilaceae</taxon>
        <taxon>Nitrosopumilus</taxon>
    </lineage>
</organism>
<dbReference type="OrthoDB" id="11296at2157"/>
<proteinExistence type="predicted"/>
<reference evidence="1 2" key="1">
    <citation type="journal article" date="2012" name="J. Bacteriol.">
        <title>Draft Genome Sequence of an Ammonia-Oxidizing Archaeon, "Candidatus Nitrosopumilus sediminis" AR2, from Svalbard in the Arctic Circle.</title>
        <authorList>
            <person name="Park S.J."/>
            <person name="Kim J.G."/>
            <person name="Jung M.Y."/>
            <person name="Kim S.J."/>
            <person name="Cha I.T."/>
            <person name="Ghai R."/>
            <person name="Martin-Cuadrado A.B."/>
            <person name="Rodriguez-Valera F."/>
            <person name="Rhee S.K."/>
        </authorList>
    </citation>
    <scope>NUCLEOTIDE SEQUENCE [LARGE SCALE GENOMIC DNA]</scope>
    <source>
        <strain evidence="1 2">AR2</strain>
    </source>
</reference>
<evidence type="ECO:0000313" key="1">
    <source>
        <dbReference type="EMBL" id="AFS83069.1"/>
    </source>
</evidence>
<dbReference type="eggNOG" id="arCOG00452">
    <property type="taxonomic scope" value="Archaea"/>
</dbReference>
<dbReference type="AlphaFoldDB" id="K0BC64"/>
<accession>K0BC64</accession>
<dbReference type="Proteomes" id="UP000006100">
    <property type="component" value="Chromosome"/>
</dbReference>